<organism evidence="3 4">
    <name type="scientific">Pichia membranifaciens NRRL Y-2026</name>
    <dbReference type="NCBI Taxonomy" id="763406"/>
    <lineage>
        <taxon>Eukaryota</taxon>
        <taxon>Fungi</taxon>
        <taxon>Dikarya</taxon>
        <taxon>Ascomycota</taxon>
        <taxon>Saccharomycotina</taxon>
        <taxon>Pichiomycetes</taxon>
        <taxon>Pichiales</taxon>
        <taxon>Pichiaceae</taxon>
        <taxon>Pichia</taxon>
    </lineage>
</organism>
<dbReference type="InterPro" id="IPR014752">
    <property type="entry name" value="Arrestin-like_C"/>
</dbReference>
<dbReference type="EMBL" id="KV454004">
    <property type="protein sequence ID" value="ODQ45671.1"/>
    <property type="molecule type" value="Genomic_DNA"/>
</dbReference>
<dbReference type="InterPro" id="IPR011022">
    <property type="entry name" value="Arrestin_C-like"/>
</dbReference>
<dbReference type="GO" id="GO:0005886">
    <property type="term" value="C:plasma membrane"/>
    <property type="evidence" value="ECO:0007669"/>
    <property type="project" value="TreeGrafter"/>
</dbReference>
<dbReference type="GeneID" id="30178099"/>
<dbReference type="AlphaFoldDB" id="A0A1E3NHS5"/>
<dbReference type="GO" id="GO:0005829">
    <property type="term" value="C:cytosol"/>
    <property type="evidence" value="ECO:0007669"/>
    <property type="project" value="TreeGrafter"/>
</dbReference>
<dbReference type="OrthoDB" id="2333384at2759"/>
<reference evidence="3 4" key="1">
    <citation type="journal article" date="2016" name="Proc. Natl. Acad. Sci. U.S.A.">
        <title>Comparative genomics of biotechnologically important yeasts.</title>
        <authorList>
            <person name="Riley R."/>
            <person name="Haridas S."/>
            <person name="Wolfe K.H."/>
            <person name="Lopes M.R."/>
            <person name="Hittinger C.T."/>
            <person name="Goeker M."/>
            <person name="Salamov A.A."/>
            <person name="Wisecaver J.H."/>
            <person name="Long T.M."/>
            <person name="Calvey C.H."/>
            <person name="Aerts A.L."/>
            <person name="Barry K.W."/>
            <person name="Choi C."/>
            <person name="Clum A."/>
            <person name="Coughlan A.Y."/>
            <person name="Deshpande S."/>
            <person name="Douglass A.P."/>
            <person name="Hanson S.J."/>
            <person name="Klenk H.-P."/>
            <person name="LaButti K.M."/>
            <person name="Lapidus A."/>
            <person name="Lindquist E.A."/>
            <person name="Lipzen A.M."/>
            <person name="Meier-Kolthoff J.P."/>
            <person name="Ohm R.A."/>
            <person name="Otillar R.P."/>
            <person name="Pangilinan J.L."/>
            <person name="Peng Y."/>
            <person name="Rokas A."/>
            <person name="Rosa C.A."/>
            <person name="Scheuner C."/>
            <person name="Sibirny A.A."/>
            <person name="Slot J.C."/>
            <person name="Stielow J.B."/>
            <person name="Sun H."/>
            <person name="Kurtzman C.P."/>
            <person name="Blackwell M."/>
            <person name="Grigoriev I.V."/>
            <person name="Jeffries T.W."/>
        </authorList>
    </citation>
    <scope>NUCLEOTIDE SEQUENCE [LARGE SCALE GENOMIC DNA]</scope>
    <source>
        <strain evidence="3 4">NRRL Y-2026</strain>
    </source>
</reference>
<keyword evidence="4" id="KW-1185">Reference proteome</keyword>
<dbReference type="GO" id="GO:0030674">
    <property type="term" value="F:protein-macromolecule adaptor activity"/>
    <property type="evidence" value="ECO:0007669"/>
    <property type="project" value="TreeGrafter"/>
</dbReference>
<dbReference type="PANTHER" id="PTHR11188:SF17">
    <property type="entry name" value="FI21816P1"/>
    <property type="match status" value="1"/>
</dbReference>
<sequence length="530" mass="59673">MLNQFLGKQSNSSSANVSPLLNPSLSAINSNLSPVSSTGSEIDQIPGGSEFPILTTSKFTLSLKLLDKILYLRSDDSGSTVTPLRGYLCIYVKKPARISHIRLQFEGLLNVKYFPQYMAPDPNSLFVANKPVPVFSQSRSWQYKQNDKVLDTDYFPKGSFAYPFQFLIPNNVPETMSNVFGSTAYSITVTVNYIPNSFTKSLIPQTKVTQPLPIQLVQCDSDSCAVSTTSSDALSLGRWRNLLYYKIAVSNRQVAIGGSLKFYIKVLPIDPTGYKLNSIKVYLDQVTEYHIADRLTEEEKSMYHSNLANTERILLEEINIDFLENGIQCWEFDTPLRKVHKKHNVKDKNSKREVVLVPTTNQVENRVCHFSVTHKIKVSISVEEISELDDNSSIDISDLVSSFSMRTRSQSIDKTLSNTRAEKADNVMIKQLAKLLLEPETKKSKVELILEAEVAILKGESVDGKMPPPTYWDAQQQKQKASDFAVVPSKVFSLLDAKKLRQRPQLNFIVPPAYEEIEEESEPPPYISNM</sequence>
<dbReference type="PANTHER" id="PTHR11188">
    <property type="entry name" value="ARRESTIN DOMAIN CONTAINING PROTEIN"/>
    <property type="match status" value="1"/>
</dbReference>
<dbReference type="RefSeq" id="XP_019016784.1">
    <property type="nucleotide sequence ID" value="XM_019161412.1"/>
</dbReference>
<evidence type="ECO:0000313" key="3">
    <source>
        <dbReference type="EMBL" id="ODQ45671.1"/>
    </source>
</evidence>
<evidence type="ECO:0000313" key="4">
    <source>
        <dbReference type="Proteomes" id="UP000094455"/>
    </source>
</evidence>
<dbReference type="GO" id="GO:0031625">
    <property type="term" value="F:ubiquitin protein ligase binding"/>
    <property type="evidence" value="ECO:0007669"/>
    <property type="project" value="TreeGrafter"/>
</dbReference>
<feature type="domain" description="Arrestin C-terminal-like" evidence="2">
    <location>
        <begin position="239"/>
        <end position="392"/>
    </location>
</feature>
<dbReference type="Proteomes" id="UP000094455">
    <property type="component" value="Unassembled WGS sequence"/>
</dbReference>
<dbReference type="GO" id="GO:0070086">
    <property type="term" value="P:ubiquitin-dependent endocytosis"/>
    <property type="evidence" value="ECO:0007669"/>
    <property type="project" value="TreeGrafter"/>
</dbReference>
<gene>
    <name evidence="3" type="ORF">PICMEDRAFT_16963</name>
</gene>
<dbReference type="InterPro" id="IPR050357">
    <property type="entry name" value="Arrestin_domain-protein"/>
</dbReference>
<dbReference type="Pfam" id="PF00339">
    <property type="entry name" value="Arrestin_N"/>
    <property type="match status" value="1"/>
</dbReference>
<accession>A0A1E3NHS5</accession>
<dbReference type="STRING" id="763406.A0A1E3NHS5"/>
<name>A0A1E3NHS5_9ASCO</name>
<dbReference type="Gene3D" id="2.60.40.640">
    <property type="match status" value="1"/>
</dbReference>
<proteinExistence type="predicted"/>
<evidence type="ECO:0000259" key="1">
    <source>
        <dbReference type="Pfam" id="PF00339"/>
    </source>
</evidence>
<protein>
    <submittedName>
        <fullName evidence="3">Uncharacterized protein</fullName>
    </submittedName>
</protein>
<feature type="domain" description="Arrestin-like N-terminal" evidence="1">
    <location>
        <begin position="89"/>
        <end position="211"/>
    </location>
</feature>
<dbReference type="Pfam" id="PF02752">
    <property type="entry name" value="Arrestin_C"/>
    <property type="match status" value="1"/>
</dbReference>
<dbReference type="InterPro" id="IPR011021">
    <property type="entry name" value="Arrestin-like_N"/>
</dbReference>
<evidence type="ECO:0000259" key="2">
    <source>
        <dbReference type="Pfam" id="PF02752"/>
    </source>
</evidence>